<accession>A0ABU3BMV2</accession>
<dbReference type="PANTHER" id="PTHR30345">
    <property type="entry name" value="RIBOSE-5-PHOSPHATE ISOMERASE B"/>
    <property type="match status" value="1"/>
</dbReference>
<reference evidence="3 4" key="1">
    <citation type="submission" date="2023-09" db="EMBL/GenBank/DDBJ databases">
        <authorList>
            <person name="Rey-Velasco X."/>
        </authorList>
    </citation>
    <scope>NUCLEOTIDE SEQUENCE [LARGE SCALE GENOMIC DNA]</scope>
    <source>
        <strain evidence="3 4">F394</strain>
    </source>
</reference>
<dbReference type="InterPro" id="IPR004785">
    <property type="entry name" value="RpiB"/>
</dbReference>
<dbReference type="Gene3D" id="3.40.1400.10">
    <property type="entry name" value="Sugar-phosphate isomerase, RpiB/LacA/LacB"/>
    <property type="match status" value="1"/>
</dbReference>
<dbReference type="NCBIfam" id="TIGR01120">
    <property type="entry name" value="rpiB"/>
    <property type="match status" value="1"/>
</dbReference>
<keyword evidence="2 3" id="KW-0413">Isomerase</keyword>
<evidence type="ECO:0000256" key="1">
    <source>
        <dbReference type="ARBA" id="ARBA00008754"/>
    </source>
</evidence>
<comment type="caution">
    <text evidence="3">The sequence shown here is derived from an EMBL/GenBank/DDBJ whole genome shotgun (WGS) entry which is preliminary data.</text>
</comment>
<organism evidence="3 4">
    <name type="scientific">Rubrivirga litoralis</name>
    <dbReference type="NCBI Taxonomy" id="3075598"/>
    <lineage>
        <taxon>Bacteria</taxon>
        <taxon>Pseudomonadati</taxon>
        <taxon>Rhodothermota</taxon>
        <taxon>Rhodothermia</taxon>
        <taxon>Rhodothermales</taxon>
        <taxon>Rubricoccaceae</taxon>
        <taxon>Rubrivirga</taxon>
    </lineage>
</organism>
<evidence type="ECO:0000313" key="3">
    <source>
        <dbReference type="EMBL" id="MDT0630632.1"/>
    </source>
</evidence>
<dbReference type="SUPFAM" id="SSF89623">
    <property type="entry name" value="Ribose/Galactose isomerase RpiB/AlsB"/>
    <property type="match status" value="1"/>
</dbReference>
<dbReference type="GO" id="GO:0004751">
    <property type="term" value="F:ribose-5-phosphate isomerase activity"/>
    <property type="evidence" value="ECO:0007669"/>
    <property type="project" value="UniProtKB-EC"/>
</dbReference>
<dbReference type="InterPro" id="IPR036569">
    <property type="entry name" value="RpiB_LacA_LacB_sf"/>
</dbReference>
<keyword evidence="4" id="KW-1185">Reference proteome</keyword>
<sequence>MPALVSERTVLDALAAGRADLAVPAGALVTALARDTARDHGLTLRLAEPADGRRRGAALPAPTPPRPVAGAPAQTLALGCDHAGFEIKDALAAHARALGWTITDVGTGSAESVDYPDFAYAVGRLVHLGQTQLGLMIDGVGVGSAIVANKLPGVRAALCPDVFSAFNARAHNDANVLTLGSRTMGVETCKRVLAEFLGTDFEGGRHARRVQKIADVEARFLPGAPGAA</sequence>
<dbReference type="EC" id="5.3.1.6" evidence="3"/>
<dbReference type="Pfam" id="PF02502">
    <property type="entry name" value="LacAB_rpiB"/>
    <property type="match status" value="1"/>
</dbReference>
<dbReference type="EMBL" id="JAVRHT010000003">
    <property type="protein sequence ID" value="MDT0630632.1"/>
    <property type="molecule type" value="Genomic_DNA"/>
</dbReference>
<dbReference type="NCBIfam" id="NF004051">
    <property type="entry name" value="PRK05571.1"/>
    <property type="match status" value="1"/>
</dbReference>
<name>A0ABU3BMV2_9BACT</name>
<proteinExistence type="inferred from homology"/>
<gene>
    <name evidence="3" type="primary">rpiB</name>
    <name evidence="3" type="ORF">RM540_02630</name>
</gene>
<comment type="similarity">
    <text evidence="1">Belongs to the LacAB/RpiB family.</text>
</comment>
<dbReference type="RefSeq" id="WP_311661871.1">
    <property type="nucleotide sequence ID" value="NZ_JAVRHT010000003.1"/>
</dbReference>
<dbReference type="InterPro" id="IPR003500">
    <property type="entry name" value="RpiB_LacA_LacB"/>
</dbReference>
<evidence type="ECO:0000313" key="4">
    <source>
        <dbReference type="Proteomes" id="UP001267426"/>
    </source>
</evidence>
<dbReference type="PANTHER" id="PTHR30345:SF0">
    <property type="entry name" value="DNA DAMAGE-REPAIR_TOLERATION PROTEIN DRT102"/>
    <property type="match status" value="1"/>
</dbReference>
<protein>
    <submittedName>
        <fullName evidence="3">Ribose 5-phosphate isomerase B</fullName>
        <ecNumber evidence="3">5.3.1.6</ecNumber>
    </submittedName>
</protein>
<dbReference type="NCBIfam" id="TIGR00689">
    <property type="entry name" value="rpiB_lacA_lacB"/>
    <property type="match status" value="1"/>
</dbReference>
<dbReference type="Proteomes" id="UP001267426">
    <property type="component" value="Unassembled WGS sequence"/>
</dbReference>
<evidence type="ECO:0000256" key="2">
    <source>
        <dbReference type="ARBA" id="ARBA00023235"/>
    </source>
</evidence>